<sequence length="74" mass="8614">MNSTTYFHVLTKNISRLTKFRKFRKSVARIKQQLQNIAVFQRRSNCVTIPNVEGGAKCYLILMQQFCLTQTTSI</sequence>
<keyword evidence="2" id="KW-1185">Reference proteome</keyword>
<dbReference type="Proteomes" id="UP000018144">
    <property type="component" value="Unassembled WGS sequence"/>
</dbReference>
<proteinExistence type="predicted"/>
<organism evidence="1 2">
    <name type="scientific">Pyronema omphalodes (strain CBS 100304)</name>
    <name type="common">Pyronema confluens</name>
    <dbReference type="NCBI Taxonomy" id="1076935"/>
    <lineage>
        <taxon>Eukaryota</taxon>
        <taxon>Fungi</taxon>
        <taxon>Dikarya</taxon>
        <taxon>Ascomycota</taxon>
        <taxon>Pezizomycotina</taxon>
        <taxon>Pezizomycetes</taxon>
        <taxon>Pezizales</taxon>
        <taxon>Pyronemataceae</taxon>
        <taxon>Pyronema</taxon>
    </lineage>
</organism>
<evidence type="ECO:0000313" key="1">
    <source>
        <dbReference type="EMBL" id="CCX11319.1"/>
    </source>
</evidence>
<dbReference type="AlphaFoldDB" id="U4L4B5"/>
<reference evidence="1 2" key="1">
    <citation type="journal article" date="2013" name="PLoS Genet.">
        <title>The genome and development-dependent transcriptomes of Pyronema confluens: a window into fungal evolution.</title>
        <authorList>
            <person name="Traeger S."/>
            <person name="Altegoer F."/>
            <person name="Freitag M."/>
            <person name="Gabaldon T."/>
            <person name="Kempken F."/>
            <person name="Kumar A."/>
            <person name="Marcet-Houben M."/>
            <person name="Poggeler S."/>
            <person name="Stajich J.E."/>
            <person name="Nowrousian M."/>
        </authorList>
    </citation>
    <scope>NUCLEOTIDE SEQUENCE [LARGE SCALE GENOMIC DNA]</scope>
    <source>
        <strain evidence="2">CBS 100304</strain>
        <tissue evidence="1">Vegetative mycelium</tissue>
    </source>
</reference>
<dbReference type="EMBL" id="HF935605">
    <property type="protein sequence ID" value="CCX11319.1"/>
    <property type="molecule type" value="Genomic_DNA"/>
</dbReference>
<evidence type="ECO:0000313" key="2">
    <source>
        <dbReference type="Proteomes" id="UP000018144"/>
    </source>
</evidence>
<accession>U4L4B5</accession>
<gene>
    <name evidence="1" type="ORF">PCON_10913</name>
</gene>
<protein>
    <submittedName>
        <fullName evidence="1">Uncharacterized protein</fullName>
    </submittedName>
</protein>
<name>U4L4B5_PYROM</name>